<reference evidence="2" key="1">
    <citation type="journal article" date="2019" name="Int. J. Syst. Evol. Microbiol.">
        <title>The Global Catalogue of Microorganisms (GCM) 10K type strain sequencing project: providing services to taxonomists for standard genome sequencing and annotation.</title>
        <authorList>
            <consortium name="The Broad Institute Genomics Platform"/>
            <consortium name="The Broad Institute Genome Sequencing Center for Infectious Disease"/>
            <person name="Wu L."/>
            <person name="Ma J."/>
        </authorList>
    </citation>
    <scope>NUCLEOTIDE SEQUENCE [LARGE SCALE GENOMIC DNA]</scope>
    <source>
        <strain evidence="2">JCM 17688</strain>
    </source>
</reference>
<evidence type="ECO:0000313" key="2">
    <source>
        <dbReference type="Proteomes" id="UP001500635"/>
    </source>
</evidence>
<accession>A0ABP8J6S4</accession>
<keyword evidence="2" id="KW-1185">Reference proteome</keyword>
<dbReference type="Proteomes" id="UP001500635">
    <property type="component" value="Unassembled WGS sequence"/>
</dbReference>
<proteinExistence type="predicted"/>
<gene>
    <name evidence="1" type="ORF">GCM10023147_08730</name>
</gene>
<evidence type="ECO:0000313" key="1">
    <source>
        <dbReference type="EMBL" id="GAA4386029.1"/>
    </source>
</evidence>
<comment type="caution">
    <text evidence="1">The sequence shown here is derived from an EMBL/GenBank/DDBJ whole genome shotgun (WGS) entry which is preliminary data.</text>
</comment>
<protein>
    <submittedName>
        <fullName evidence="1">Uncharacterized protein</fullName>
    </submittedName>
</protein>
<dbReference type="EMBL" id="BAABFR010000008">
    <property type="protein sequence ID" value="GAA4386029.1"/>
    <property type="molecule type" value="Genomic_DNA"/>
</dbReference>
<organism evidence="1 2">
    <name type="scientific">Tsukamurella soli</name>
    <dbReference type="NCBI Taxonomy" id="644556"/>
    <lineage>
        <taxon>Bacteria</taxon>
        <taxon>Bacillati</taxon>
        <taxon>Actinomycetota</taxon>
        <taxon>Actinomycetes</taxon>
        <taxon>Mycobacteriales</taxon>
        <taxon>Tsukamurellaceae</taxon>
        <taxon>Tsukamurella</taxon>
    </lineage>
</organism>
<name>A0ABP8J6S4_9ACTN</name>
<sequence>MTAEMGVQKMTSAILGAGEAHCVRCGLTADEATALLWRVASAVLETNGGGPTCAACTADLAEAAGSRSGLIEQLRRYALSEVQ</sequence>